<name>A0A085JND8_9GAMM</name>
<keyword evidence="8" id="KW-1185">Reference proteome</keyword>
<evidence type="ECO:0000313" key="7">
    <source>
        <dbReference type="EMBL" id="KFD21984.1"/>
    </source>
</evidence>
<dbReference type="Proteomes" id="UP000028602">
    <property type="component" value="Unassembled WGS sequence"/>
</dbReference>
<evidence type="ECO:0000259" key="6">
    <source>
        <dbReference type="Pfam" id="PF00419"/>
    </source>
</evidence>
<accession>A0A085JND8</accession>
<dbReference type="Pfam" id="PF00419">
    <property type="entry name" value="Fimbrial"/>
    <property type="match status" value="1"/>
</dbReference>
<dbReference type="EMBL" id="JMPR01000010">
    <property type="protein sequence ID" value="KFD21984.1"/>
    <property type="molecule type" value="Genomic_DNA"/>
</dbReference>
<reference evidence="7 8" key="1">
    <citation type="submission" date="2014-05" db="EMBL/GenBank/DDBJ databases">
        <title>ATOL: Assembling a taxonomically balanced genome-scale reconstruction of the evolutionary history of the Enterobacteriaceae.</title>
        <authorList>
            <person name="Plunkett G.III."/>
            <person name="Neeno-Eckwall E.C."/>
            <person name="Glasner J.D."/>
            <person name="Perna N.T."/>
        </authorList>
    </citation>
    <scope>NUCLEOTIDE SEQUENCE [LARGE SCALE GENOMIC DNA]</scope>
    <source>
        <strain evidence="7 8">ATCC 33301</strain>
    </source>
</reference>
<dbReference type="GO" id="GO:0043709">
    <property type="term" value="P:cell adhesion involved in single-species biofilm formation"/>
    <property type="evidence" value="ECO:0007669"/>
    <property type="project" value="TreeGrafter"/>
</dbReference>
<feature type="signal peptide" evidence="5">
    <location>
        <begin position="1"/>
        <end position="18"/>
    </location>
</feature>
<sequence>MWKIRLFFLLVVMGQAIASPPNNITLAGGLMRFQGEILSDTCIVDDGEQYLTVPMGQVSNNKFIHAGDDSDPVLFSLYFKHCSQSVKRNMNIVFRGVADQQNPDLLAIEQGNNVAHGIGIALFDEQGDLIPVNSGILSVRDINSGPLVLNLIAKYRSTSSDVTGGLANAQAWFSLTYQ</sequence>
<proteinExistence type="inferred from homology"/>
<evidence type="ECO:0000256" key="2">
    <source>
        <dbReference type="ARBA" id="ARBA00006671"/>
    </source>
</evidence>
<evidence type="ECO:0000256" key="4">
    <source>
        <dbReference type="ARBA" id="ARBA00023263"/>
    </source>
</evidence>
<gene>
    <name evidence="7" type="ORF">GTPT_0558</name>
</gene>
<dbReference type="InterPro" id="IPR036937">
    <property type="entry name" value="Adhesion_dom_fimbrial_sf"/>
</dbReference>
<dbReference type="PANTHER" id="PTHR33420">
    <property type="entry name" value="FIMBRIAL SUBUNIT ELFA-RELATED"/>
    <property type="match status" value="1"/>
</dbReference>
<organism evidence="7 8">
    <name type="scientific">Tatumella ptyseos ATCC 33301</name>
    <dbReference type="NCBI Taxonomy" id="1005995"/>
    <lineage>
        <taxon>Bacteria</taxon>
        <taxon>Pseudomonadati</taxon>
        <taxon>Pseudomonadota</taxon>
        <taxon>Gammaproteobacteria</taxon>
        <taxon>Enterobacterales</taxon>
        <taxon>Erwiniaceae</taxon>
        <taxon>Tatumella</taxon>
    </lineage>
</organism>
<evidence type="ECO:0000313" key="8">
    <source>
        <dbReference type="Proteomes" id="UP000028602"/>
    </source>
</evidence>
<dbReference type="OrthoDB" id="6455611at2"/>
<comment type="caution">
    <text evidence="7">The sequence shown here is derived from an EMBL/GenBank/DDBJ whole genome shotgun (WGS) entry which is preliminary data.</text>
</comment>
<keyword evidence="4" id="KW-0281">Fimbrium</keyword>
<dbReference type="eggNOG" id="COG3539">
    <property type="taxonomic scope" value="Bacteria"/>
</dbReference>
<feature type="chain" id="PRO_5001793568" evidence="5">
    <location>
        <begin position="19"/>
        <end position="178"/>
    </location>
</feature>
<protein>
    <submittedName>
        <fullName evidence="7">FimI family fimbrial protein</fullName>
    </submittedName>
</protein>
<dbReference type="GO" id="GO:0009289">
    <property type="term" value="C:pilus"/>
    <property type="evidence" value="ECO:0007669"/>
    <property type="project" value="UniProtKB-SubCell"/>
</dbReference>
<dbReference type="InterPro" id="IPR000259">
    <property type="entry name" value="Adhesion_dom_fimbrial"/>
</dbReference>
<dbReference type="PANTHER" id="PTHR33420:SF12">
    <property type="entry name" value="FIMBRIN-LIKE PROTEIN FIMI-RELATED"/>
    <property type="match status" value="1"/>
</dbReference>
<evidence type="ECO:0000256" key="1">
    <source>
        <dbReference type="ARBA" id="ARBA00004561"/>
    </source>
</evidence>
<comment type="similarity">
    <text evidence="2">Belongs to the fimbrial protein family.</text>
</comment>
<evidence type="ECO:0000256" key="3">
    <source>
        <dbReference type="ARBA" id="ARBA00022729"/>
    </source>
</evidence>
<dbReference type="Gene3D" id="2.60.40.1090">
    <property type="entry name" value="Fimbrial-type adhesion domain"/>
    <property type="match status" value="1"/>
</dbReference>
<comment type="subcellular location">
    <subcellularLocation>
        <location evidence="1">Fimbrium</location>
    </subcellularLocation>
</comment>
<keyword evidence="3 5" id="KW-0732">Signal</keyword>
<evidence type="ECO:0000256" key="5">
    <source>
        <dbReference type="SAM" id="SignalP"/>
    </source>
</evidence>
<dbReference type="SUPFAM" id="SSF49401">
    <property type="entry name" value="Bacterial adhesins"/>
    <property type="match status" value="1"/>
</dbReference>
<dbReference type="AlphaFoldDB" id="A0A085JND8"/>
<dbReference type="InterPro" id="IPR008966">
    <property type="entry name" value="Adhesion_dom_sf"/>
</dbReference>
<feature type="domain" description="Fimbrial-type adhesion" evidence="6">
    <location>
        <begin position="32"/>
        <end position="178"/>
    </location>
</feature>
<dbReference type="InterPro" id="IPR050263">
    <property type="entry name" value="Bact_Fimbrial_Adh_Pro"/>
</dbReference>